<dbReference type="PRINTS" id="PR00348">
    <property type="entry name" value="UBIQUITIN"/>
</dbReference>
<dbReference type="PROSITE" id="PS50053">
    <property type="entry name" value="UBIQUITIN_2"/>
    <property type="match status" value="1"/>
</dbReference>
<reference evidence="4" key="1">
    <citation type="journal article" date="2018" name="DNA Res.">
        <title>Multiple hybrid de novo genome assembly of finger millet, an orphan allotetraploid crop.</title>
        <authorList>
            <person name="Hatakeyama M."/>
            <person name="Aluri S."/>
            <person name="Balachadran M.T."/>
            <person name="Sivarajan S.R."/>
            <person name="Patrignani A."/>
            <person name="Gruter S."/>
            <person name="Poveda L."/>
            <person name="Shimizu-Inatsugi R."/>
            <person name="Baeten J."/>
            <person name="Francoijs K.J."/>
            <person name="Nataraja K.N."/>
            <person name="Reddy Y.A.N."/>
            <person name="Phadnis S."/>
            <person name="Ravikumar R.L."/>
            <person name="Schlapbach R."/>
            <person name="Sreeman S.M."/>
            <person name="Shimizu K.K."/>
        </authorList>
    </citation>
    <scope>NUCLEOTIDE SEQUENCE</scope>
</reference>
<keyword evidence="1" id="KW-1017">Isopeptide bond</keyword>
<dbReference type="Gene3D" id="3.10.20.90">
    <property type="entry name" value="Phosphatidylinositol 3-kinase Catalytic Subunit, Chain A, domain 1"/>
    <property type="match status" value="1"/>
</dbReference>
<evidence type="ECO:0000313" key="5">
    <source>
        <dbReference type="Proteomes" id="UP001054889"/>
    </source>
</evidence>
<dbReference type="FunFam" id="3.10.20.90:FF:000160">
    <property type="entry name" value="Polyubiquitin-C"/>
    <property type="match status" value="1"/>
</dbReference>
<protein>
    <recommendedName>
        <fullName evidence="3">Ubiquitin-like domain-containing protein</fullName>
    </recommendedName>
</protein>
<dbReference type="Pfam" id="PF00240">
    <property type="entry name" value="ubiquitin"/>
    <property type="match status" value="1"/>
</dbReference>
<dbReference type="AlphaFoldDB" id="A0AAV5DQ36"/>
<dbReference type="InterPro" id="IPR019956">
    <property type="entry name" value="Ubiquitin_dom"/>
</dbReference>
<gene>
    <name evidence="4" type="primary">ga30558</name>
    <name evidence="4" type="ORF">PR202_ga30558</name>
</gene>
<feature type="region of interest" description="Disordered" evidence="2">
    <location>
        <begin position="1"/>
        <end position="22"/>
    </location>
</feature>
<dbReference type="InterPro" id="IPR000626">
    <property type="entry name" value="Ubiquitin-like_dom"/>
</dbReference>
<dbReference type="Proteomes" id="UP001054889">
    <property type="component" value="Unassembled WGS sequence"/>
</dbReference>
<evidence type="ECO:0000256" key="2">
    <source>
        <dbReference type="SAM" id="MobiDB-lite"/>
    </source>
</evidence>
<dbReference type="GO" id="GO:0003729">
    <property type="term" value="F:mRNA binding"/>
    <property type="evidence" value="ECO:0007669"/>
    <property type="project" value="UniProtKB-ARBA"/>
</dbReference>
<feature type="domain" description="Ubiquitin-like" evidence="3">
    <location>
        <begin position="64"/>
        <end position="141"/>
    </location>
</feature>
<dbReference type="InterPro" id="IPR029071">
    <property type="entry name" value="Ubiquitin-like_domsf"/>
</dbReference>
<reference evidence="4" key="2">
    <citation type="submission" date="2021-12" db="EMBL/GenBank/DDBJ databases">
        <title>Resequencing data analysis of finger millet.</title>
        <authorList>
            <person name="Hatakeyama M."/>
            <person name="Aluri S."/>
            <person name="Balachadran M.T."/>
            <person name="Sivarajan S.R."/>
            <person name="Poveda L."/>
            <person name="Shimizu-Inatsugi R."/>
            <person name="Schlapbach R."/>
            <person name="Sreeman S.M."/>
            <person name="Shimizu K.K."/>
        </authorList>
    </citation>
    <scope>NUCLEOTIDE SEQUENCE</scope>
</reference>
<evidence type="ECO:0000256" key="1">
    <source>
        <dbReference type="ARBA" id="ARBA00022499"/>
    </source>
</evidence>
<keyword evidence="5" id="KW-1185">Reference proteome</keyword>
<evidence type="ECO:0000259" key="3">
    <source>
        <dbReference type="PROSITE" id="PS50053"/>
    </source>
</evidence>
<evidence type="ECO:0000313" key="4">
    <source>
        <dbReference type="EMBL" id="GJN12291.1"/>
    </source>
</evidence>
<dbReference type="EMBL" id="BQKI01000023">
    <property type="protein sequence ID" value="GJN12291.1"/>
    <property type="molecule type" value="Genomic_DNA"/>
</dbReference>
<dbReference type="InterPro" id="IPR050158">
    <property type="entry name" value="Ubiquitin_ubiquitin-like"/>
</dbReference>
<sequence length="204" mass="22831">MIPKDPGSQNNESVEPSTSESPCCVTCHLPAIHETNRDRLWRELLQADLHFYVKPYCFIVLTFISASVKDLREFLTGKTMTLEMDPSDTIYIVKAKVLDKEGIIPDRLIFAGKLLEDGRTIAEYNVHKESTLHLELRHHGGNNGSQIFLNKPTGKTSNNYTEQKRLIVVSVFRIMVRLGDYGVVALSHGEASGRHISCGMAFAA</sequence>
<name>A0AAV5DQ36_ELECO</name>
<feature type="compositionally biased region" description="Polar residues" evidence="2">
    <location>
        <begin position="7"/>
        <end position="21"/>
    </location>
</feature>
<dbReference type="SUPFAM" id="SSF54236">
    <property type="entry name" value="Ubiquitin-like"/>
    <property type="match status" value="1"/>
</dbReference>
<organism evidence="4 5">
    <name type="scientific">Eleusine coracana subsp. coracana</name>
    <dbReference type="NCBI Taxonomy" id="191504"/>
    <lineage>
        <taxon>Eukaryota</taxon>
        <taxon>Viridiplantae</taxon>
        <taxon>Streptophyta</taxon>
        <taxon>Embryophyta</taxon>
        <taxon>Tracheophyta</taxon>
        <taxon>Spermatophyta</taxon>
        <taxon>Magnoliopsida</taxon>
        <taxon>Liliopsida</taxon>
        <taxon>Poales</taxon>
        <taxon>Poaceae</taxon>
        <taxon>PACMAD clade</taxon>
        <taxon>Chloridoideae</taxon>
        <taxon>Cynodonteae</taxon>
        <taxon>Eleusininae</taxon>
        <taxon>Eleusine</taxon>
    </lineage>
</organism>
<proteinExistence type="predicted"/>
<accession>A0AAV5DQ36</accession>
<comment type="caution">
    <text evidence="4">The sequence shown here is derived from an EMBL/GenBank/DDBJ whole genome shotgun (WGS) entry which is preliminary data.</text>
</comment>
<dbReference type="SMART" id="SM00213">
    <property type="entry name" value="UBQ"/>
    <property type="match status" value="1"/>
</dbReference>
<dbReference type="PANTHER" id="PTHR10666">
    <property type="entry name" value="UBIQUITIN"/>
    <property type="match status" value="1"/>
</dbReference>